<keyword evidence="1" id="KW-0472">Membrane</keyword>
<comment type="caution">
    <text evidence="2">The sequence shown here is derived from an EMBL/GenBank/DDBJ whole genome shotgun (WGS) entry which is preliminary data.</text>
</comment>
<feature type="transmembrane region" description="Helical" evidence="1">
    <location>
        <begin position="214"/>
        <end position="230"/>
    </location>
</feature>
<organism evidence="2 3">
    <name type="scientific">Treponema ruminis</name>
    <dbReference type="NCBI Taxonomy" id="744515"/>
    <lineage>
        <taxon>Bacteria</taxon>
        <taxon>Pseudomonadati</taxon>
        <taxon>Spirochaetota</taxon>
        <taxon>Spirochaetia</taxon>
        <taxon>Spirochaetales</taxon>
        <taxon>Treponemataceae</taxon>
        <taxon>Treponema</taxon>
    </lineage>
</organism>
<dbReference type="RefSeq" id="WP_184658057.1">
    <property type="nucleotide sequence ID" value="NZ_CP031518.1"/>
</dbReference>
<feature type="transmembrane region" description="Helical" evidence="1">
    <location>
        <begin position="162"/>
        <end position="181"/>
    </location>
</feature>
<proteinExistence type="predicted"/>
<dbReference type="Proteomes" id="UP000518887">
    <property type="component" value="Unassembled WGS sequence"/>
</dbReference>
<dbReference type="EMBL" id="JACHFQ010000003">
    <property type="protein sequence ID" value="MBB5225606.1"/>
    <property type="molecule type" value="Genomic_DNA"/>
</dbReference>
<evidence type="ECO:0000313" key="3">
    <source>
        <dbReference type="Proteomes" id="UP000518887"/>
    </source>
</evidence>
<keyword evidence="1" id="KW-0812">Transmembrane</keyword>
<keyword evidence="3" id="KW-1185">Reference proteome</keyword>
<name>A0A7W8G8E6_9SPIR</name>
<accession>A0A7W8G8E6</accession>
<keyword evidence="1" id="KW-1133">Transmembrane helix</keyword>
<feature type="transmembrane region" description="Helical" evidence="1">
    <location>
        <begin position="236"/>
        <end position="254"/>
    </location>
</feature>
<gene>
    <name evidence="2" type="ORF">HNP76_000963</name>
</gene>
<feature type="transmembrane region" description="Helical" evidence="1">
    <location>
        <begin position="434"/>
        <end position="455"/>
    </location>
</feature>
<feature type="transmembrane region" description="Helical" evidence="1">
    <location>
        <begin position="139"/>
        <end position="157"/>
    </location>
</feature>
<feature type="transmembrane region" description="Helical" evidence="1">
    <location>
        <begin position="187"/>
        <end position="202"/>
    </location>
</feature>
<evidence type="ECO:0000256" key="1">
    <source>
        <dbReference type="SAM" id="Phobius"/>
    </source>
</evidence>
<feature type="transmembrane region" description="Helical" evidence="1">
    <location>
        <begin position="282"/>
        <end position="301"/>
    </location>
</feature>
<evidence type="ECO:0000313" key="2">
    <source>
        <dbReference type="EMBL" id="MBB5225606.1"/>
    </source>
</evidence>
<reference evidence="2 3" key="1">
    <citation type="submission" date="2020-08" db="EMBL/GenBank/DDBJ databases">
        <title>Genomic Encyclopedia of Type Strains, Phase IV (KMG-IV): sequencing the most valuable type-strain genomes for metagenomic binning, comparative biology and taxonomic classification.</title>
        <authorList>
            <person name="Goeker M."/>
        </authorList>
    </citation>
    <scope>NUCLEOTIDE SEQUENCE [LARGE SCALE GENOMIC DNA]</scope>
    <source>
        <strain evidence="2 3">DSM 103462</strain>
    </source>
</reference>
<dbReference type="AlphaFoldDB" id="A0A7W8G8E6"/>
<protein>
    <submittedName>
        <fullName evidence="2">Uncharacterized protein</fullName>
    </submittedName>
</protein>
<sequence length="464" mass="52287">MKFDLKKIIPFAVVLTVFFTLLNFRSVPVSQFWKGWRMLYVYSQDLTENDILAVLEKNGCSSVISYGNQRLPVFSQLAPVQVQSPDSYLYRRADFFMDKMHRAKVFYIPENQLSQLESGIRELSAFQGTSAGSDGKSSFPWLSPLIALFFFGLLLYFSRNKVLFACGSLFFLIFAFCRPLFTVSAAVSLYLFAFFLFHRIWGRKNFIKTTLNSPFILLMALSPVLVMLISSPVNSIFYIASFLASAALVQIYHLREDNKNAAYSFQPVYIRSSRMIPLVGRLGIRLLGGLLLSLLLILLAFKLSGNVSDFSASASMPSLPAPVNSSDSELVQMKDFVNWSWNTVTFPYRKIGEKVSELPNEGDAVLITDYQNVDGKIQSVENPAFVFNSDFRESVYKAVDSLDYPALEKMMLKQGKNANFGYAKGASSSSSERFGILLLLIFIAIPFSLGIYYILGRKRYGLSI</sequence>